<protein>
    <submittedName>
        <fullName evidence="3">Uncharacterized protein</fullName>
    </submittedName>
</protein>
<accession>A0A1U9ZWV1</accession>
<dbReference type="AlphaFoldDB" id="A0A1U9ZWV1"/>
<keyword evidence="4" id="KW-1185">Reference proteome</keyword>
<proteinExistence type="predicted"/>
<feature type="region of interest" description="Disordered" evidence="1">
    <location>
        <begin position="39"/>
        <end position="60"/>
    </location>
</feature>
<dbReference type="KEGG" id="noa:BKM31_13910"/>
<feature type="compositionally biased region" description="Basic and acidic residues" evidence="1">
    <location>
        <begin position="39"/>
        <end position="52"/>
    </location>
</feature>
<evidence type="ECO:0000256" key="1">
    <source>
        <dbReference type="SAM" id="MobiDB-lite"/>
    </source>
</evidence>
<dbReference type="EMBL" id="CP017717">
    <property type="protein sequence ID" value="AQZ62412.1"/>
    <property type="molecule type" value="Genomic_DNA"/>
</dbReference>
<evidence type="ECO:0000313" key="3">
    <source>
        <dbReference type="EMBL" id="AQZ62412.1"/>
    </source>
</evidence>
<name>A0A1U9ZWV1_9ACTN</name>
<dbReference type="PROSITE" id="PS51257">
    <property type="entry name" value="PROKAR_LIPOPROTEIN"/>
    <property type="match status" value="1"/>
</dbReference>
<organism evidence="3 4">
    <name type="scientific">[Actinomadura] parvosata subsp. kistnae</name>
    <dbReference type="NCBI Taxonomy" id="1909395"/>
    <lineage>
        <taxon>Bacteria</taxon>
        <taxon>Bacillati</taxon>
        <taxon>Actinomycetota</taxon>
        <taxon>Actinomycetes</taxon>
        <taxon>Streptosporangiales</taxon>
        <taxon>Streptosporangiaceae</taxon>
        <taxon>Nonomuraea</taxon>
    </lineage>
</organism>
<keyword evidence="2" id="KW-0472">Membrane</keyword>
<dbReference type="STRING" id="1909395.BKM31_13910"/>
<keyword evidence="2" id="KW-0812">Transmembrane</keyword>
<sequence length="107" mass="11791">MASVPSRDTSPSNEVLQSPGALAALACCGVIAGPARRDRTRATARVAEGRRADQHRRKGGRVMQTPVLRGVRGLACRDDIVVIGCVIEYERLWRVASRVYRCEVRCR</sequence>
<evidence type="ECO:0000313" key="4">
    <source>
        <dbReference type="Proteomes" id="UP000190797"/>
    </source>
</evidence>
<evidence type="ECO:0000256" key="2">
    <source>
        <dbReference type="SAM" id="Phobius"/>
    </source>
</evidence>
<reference evidence="4" key="1">
    <citation type="journal article" date="2017" name="Med. Chem. Commun.">
        <title>Nonomuraea sp. ATCC 55076 harbours the largest actinomycete chromosome to date and the kistamicin biosynthetic gene cluster.</title>
        <authorList>
            <person name="Nazari B."/>
            <person name="Forneris C.C."/>
            <person name="Gibson M.I."/>
            <person name="Moon K."/>
            <person name="Schramma K.R."/>
            <person name="Seyedsayamdost M.R."/>
        </authorList>
    </citation>
    <scope>NUCLEOTIDE SEQUENCE [LARGE SCALE GENOMIC DNA]</scope>
    <source>
        <strain evidence="4">ATCC 55076</strain>
    </source>
</reference>
<gene>
    <name evidence="3" type="ORF">BKM31_13910</name>
</gene>
<dbReference type="Proteomes" id="UP000190797">
    <property type="component" value="Chromosome"/>
</dbReference>
<feature type="transmembrane region" description="Helical" evidence="2">
    <location>
        <begin position="15"/>
        <end position="35"/>
    </location>
</feature>
<keyword evidence="2" id="KW-1133">Transmembrane helix</keyword>